<dbReference type="AlphaFoldDB" id="A0AAD9PCB9"/>
<gene>
    <name evidence="1" type="ORF">NP493_42g10026</name>
</gene>
<evidence type="ECO:0000313" key="1">
    <source>
        <dbReference type="EMBL" id="KAK2191957.1"/>
    </source>
</evidence>
<protein>
    <submittedName>
        <fullName evidence="1">Uncharacterized protein</fullName>
    </submittedName>
</protein>
<evidence type="ECO:0000313" key="2">
    <source>
        <dbReference type="Proteomes" id="UP001209878"/>
    </source>
</evidence>
<dbReference type="Proteomes" id="UP001209878">
    <property type="component" value="Unassembled WGS sequence"/>
</dbReference>
<comment type="caution">
    <text evidence="1">The sequence shown here is derived from an EMBL/GenBank/DDBJ whole genome shotgun (WGS) entry which is preliminary data.</text>
</comment>
<organism evidence="1 2">
    <name type="scientific">Ridgeia piscesae</name>
    <name type="common">Tubeworm</name>
    <dbReference type="NCBI Taxonomy" id="27915"/>
    <lineage>
        <taxon>Eukaryota</taxon>
        <taxon>Metazoa</taxon>
        <taxon>Spiralia</taxon>
        <taxon>Lophotrochozoa</taxon>
        <taxon>Annelida</taxon>
        <taxon>Polychaeta</taxon>
        <taxon>Sedentaria</taxon>
        <taxon>Canalipalpata</taxon>
        <taxon>Sabellida</taxon>
        <taxon>Siboglinidae</taxon>
        <taxon>Ridgeia</taxon>
    </lineage>
</organism>
<proteinExistence type="predicted"/>
<reference evidence="1" key="1">
    <citation type="journal article" date="2023" name="Mol. Biol. Evol.">
        <title>Third-Generation Sequencing Reveals the Adaptive Role of the Epigenome in Three Deep-Sea Polychaetes.</title>
        <authorList>
            <person name="Perez M."/>
            <person name="Aroh O."/>
            <person name="Sun Y."/>
            <person name="Lan Y."/>
            <person name="Juniper S.K."/>
            <person name="Young C.R."/>
            <person name="Angers B."/>
            <person name="Qian P.Y."/>
        </authorList>
    </citation>
    <scope>NUCLEOTIDE SEQUENCE</scope>
    <source>
        <strain evidence="1">R07B-5</strain>
    </source>
</reference>
<name>A0AAD9PCB9_RIDPI</name>
<keyword evidence="2" id="KW-1185">Reference proteome</keyword>
<accession>A0AAD9PCB9</accession>
<dbReference type="EMBL" id="JAODUO010000042">
    <property type="protein sequence ID" value="KAK2191957.1"/>
    <property type="molecule type" value="Genomic_DNA"/>
</dbReference>
<sequence>MATLTVLSTTQHINKPTQSWTLRNQRAPAEALSAGNVADIFSTLSFECVVHWAMTTECVTSPQQSHLSMGVNVAHCCSHNSQHHYIATHSVVTPGDRLRSHTPTMTHRYDI</sequence>